<evidence type="ECO:0000313" key="2">
    <source>
        <dbReference type="Proteomes" id="UP000551501"/>
    </source>
</evidence>
<gene>
    <name evidence="1" type="ORF">BKA16_001294</name>
</gene>
<keyword evidence="2" id="KW-1185">Reference proteome</keyword>
<dbReference type="AlphaFoldDB" id="A0A840ESS7"/>
<proteinExistence type="predicted"/>
<comment type="caution">
    <text evidence="1">The sequence shown here is derived from an EMBL/GenBank/DDBJ whole genome shotgun (WGS) entry which is preliminary data.</text>
</comment>
<protein>
    <submittedName>
        <fullName evidence="1">Uncharacterized protein</fullName>
    </submittedName>
</protein>
<accession>A0A840ESS7</accession>
<reference evidence="1 2" key="1">
    <citation type="submission" date="2020-08" db="EMBL/GenBank/DDBJ databases">
        <title>Sequencing the genomes of 1000 actinobacteria strains.</title>
        <authorList>
            <person name="Klenk H.-P."/>
        </authorList>
    </citation>
    <scope>NUCLEOTIDE SEQUENCE [LARGE SCALE GENOMIC DNA]</scope>
    <source>
        <strain evidence="1 2">DSM 45298</strain>
    </source>
</reference>
<organism evidence="1 2">
    <name type="scientific">Gordonia humi</name>
    <dbReference type="NCBI Taxonomy" id="686429"/>
    <lineage>
        <taxon>Bacteria</taxon>
        <taxon>Bacillati</taxon>
        <taxon>Actinomycetota</taxon>
        <taxon>Actinomycetes</taxon>
        <taxon>Mycobacteriales</taxon>
        <taxon>Gordoniaceae</taxon>
        <taxon>Gordonia</taxon>
    </lineage>
</organism>
<dbReference type="RefSeq" id="WP_183369871.1">
    <property type="nucleotide sequence ID" value="NZ_BAABHL010000083.1"/>
</dbReference>
<sequence length="299" mass="33793">MPKNATKTLPIRARIEAANTDLQAAKSLKDQLNQYSQATERHDVDEEFRQRIRDGATPADLVDEYVAAKNRETALHLFGTNVIRTTLESVTLPTRLETAFVDTALDMCRDELETIMGRVDEHRDLIARHPDSAEAALATGELEAWETVEQILGDYDQLLAEYRRQIRLANDGLGGPLIGSVQCRDFLDVSSYWQHQRRTTSILEGYPDQTIRAWFRPADTRGRSRAEHLLAVADSGPWMPDARDLAAATGIAEQLCRHRWNTGTLGADRQFFARQIANLRRITHDEPLPEQKPAARRLA</sequence>
<dbReference type="EMBL" id="JACIFP010000001">
    <property type="protein sequence ID" value="MBB4134742.1"/>
    <property type="molecule type" value="Genomic_DNA"/>
</dbReference>
<name>A0A840ESS7_9ACTN</name>
<dbReference type="Proteomes" id="UP000551501">
    <property type="component" value="Unassembled WGS sequence"/>
</dbReference>
<evidence type="ECO:0000313" key="1">
    <source>
        <dbReference type="EMBL" id="MBB4134742.1"/>
    </source>
</evidence>